<evidence type="ECO:0000256" key="6">
    <source>
        <dbReference type="ARBA" id="ARBA00022989"/>
    </source>
</evidence>
<dbReference type="PRINTS" id="PR00303">
    <property type="entry name" value="SECYTRNLCASE"/>
</dbReference>
<protein>
    <recommendedName>
        <fullName evidence="9 10">Protein translocase subunit SecY</fullName>
    </recommendedName>
</protein>
<dbReference type="EMBL" id="CP002390">
    <property type="protein sequence ID" value="EFE28905.1"/>
    <property type="molecule type" value="Genomic_DNA"/>
</dbReference>
<dbReference type="HAMAP" id="MF_01465">
    <property type="entry name" value="SecY"/>
    <property type="match status" value="1"/>
</dbReference>
<feature type="transmembrane region" description="Helical" evidence="10">
    <location>
        <begin position="362"/>
        <end position="380"/>
    </location>
</feature>
<proteinExistence type="inferred from homology"/>
<feature type="transmembrane region" description="Helical" evidence="10">
    <location>
        <begin position="112"/>
        <end position="133"/>
    </location>
</feature>
<evidence type="ECO:0000256" key="7">
    <source>
        <dbReference type="ARBA" id="ARBA00023010"/>
    </source>
</evidence>
<sequence length="423" mass="46621">MFEALKRAMKIPTLRKRILFTAMMLVVFRIGASIPTAGMDTSLIKNQLSKSNVLSLYDMMSGGALSQFTLFALGVTPYITSSIVMQLLTVAIPSLEELQKSGEDGRKKISEYTRYLSVALALFQSFSLVYGMFRGALLSQDLLPVFTIVITLTAGTTFLMWLGEIVTEKGIGNGVSMIIYAGIISRYPISVKQTLELSKTGAINPIQIIVFLVVSIAIIIGVIMVLEGVRKIPVQYAKRVIGKNTYGGQSSHIPLKVNQAGVIPVIFASSVMMLPEMMRFFVRNQEYQNFVQKYLSSNGNPGIYIFSIIQFVLVFAFSYFYISITFQPDEVADNLKNGNGFIPGIRPGKPTADYIAKSLNRLTFVGAVFLSLIAALPTVIYHATEIPVRFGGTSLLIVVGVAIETMRQIKAQSVMRQYQGFLK</sequence>
<dbReference type="GO" id="GO:0005886">
    <property type="term" value="C:plasma membrane"/>
    <property type="evidence" value="ECO:0007669"/>
    <property type="project" value="UniProtKB-SubCell"/>
</dbReference>
<feature type="transmembrane region" description="Helical" evidence="10">
    <location>
        <begin position="68"/>
        <end position="92"/>
    </location>
</feature>
<keyword evidence="10" id="KW-1003">Cell membrane</keyword>
<dbReference type="GO" id="GO:0006605">
    <property type="term" value="P:protein targeting"/>
    <property type="evidence" value="ECO:0007669"/>
    <property type="project" value="UniProtKB-UniRule"/>
</dbReference>
<comment type="similarity">
    <text evidence="2 10 11">Belongs to the SecY/SEC61-alpha family.</text>
</comment>
<evidence type="ECO:0000256" key="10">
    <source>
        <dbReference type="HAMAP-Rule" id="MF_01465"/>
    </source>
</evidence>
<dbReference type="SUPFAM" id="SSF103491">
    <property type="entry name" value="Preprotein translocase SecY subunit"/>
    <property type="match status" value="1"/>
</dbReference>
<dbReference type="Gene3D" id="1.10.3370.10">
    <property type="entry name" value="SecY subunit domain"/>
    <property type="match status" value="1"/>
</dbReference>
<dbReference type="InterPro" id="IPR026593">
    <property type="entry name" value="SecY"/>
</dbReference>
<comment type="subcellular location">
    <subcellularLocation>
        <location evidence="10">Cell membrane</location>
        <topology evidence="10">Multi-pass membrane protein</topology>
    </subcellularLocation>
    <subcellularLocation>
        <location evidence="1">Membrane</location>
        <topology evidence="1">Multi-pass membrane protein</topology>
    </subcellularLocation>
</comment>
<dbReference type="GO" id="GO:0065002">
    <property type="term" value="P:intracellular protein transmembrane transport"/>
    <property type="evidence" value="ECO:0007669"/>
    <property type="project" value="UniProtKB-UniRule"/>
</dbReference>
<feature type="transmembrane region" description="Helical" evidence="10">
    <location>
        <begin position="260"/>
        <end position="282"/>
    </location>
</feature>
<accession>D6GQ52</accession>
<dbReference type="InterPro" id="IPR002208">
    <property type="entry name" value="SecY/SEC61-alpha"/>
</dbReference>
<evidence type="ECO:0000256" key="11">
    <source>
        <dbReference type="RuleBase" id="RU004349"/>
    </source>
</evidence>
<evidence type="ECO:0000313" key="12">
    <source>
        <dbReference type="EMBL" id="EFE28905.1"/>
    </source>
</evidence>
<dbReference type="PATRIC" id="fig|546269.5.peg.1322"/>
<evidence type="ECO:0000256" key="2">
    <source>
        <dbReference type="ARBA" id="ARBA00005751"/>
    </source>
</evidence>
<dbReference type="eggNOG" id="COG0201">
    <property type="taxonomic scope" value="Bacteria"/>
</dbReference>
<dbReference type="FunFam" id="1.10.3370.10:FF:000001">
    <property type="entry name" value="Preprotein translocase subunit SecY"/>
    <property type="match status" value="1"/>
</dbReference>
<dbReference type="PIRSF" id="PIRSF004557">
    <property type="entry name" value="SecY"/>
    <property type="match status" value="1"/>
</dbReference>
<keyword evidence="6 10" id="KW-1133">Transmembrane helix</keyword>
<dbReference type="PANTHER" id="PTHR10906">
    <property type="entry name" value="SECY/SEC61-ALPHA FAMILY MEMBER"/>
    <property type="match status" value="1"/>
</dbReference>
<dbReference type="PROSITE" id="PS00755">
    <property type="entry name" value="SECY_1"/>
    <property type="match status" value="1"/>
</dbReference>
<comment type="subunit">
    <text evidence="10">Component of the Sec protein translocase complex. Heterotrimer consisting of SecY, SecE and SecG subunits. The heterotrimers can form oligomers, although 1 heterotrimer is thought to be able to translocate proteins. Interacts with the ribosome. Interacts with SecDF, and other proteins may be involved. Interacts with SecA.</text>
</comment>
<dbReference type="STRING" id="546269.HMPREF0389_00827"/>
<comment type="function">
    <text evidence="10">The central subunit of the protein translocation channel SecYEG. Consists of two halves formed by TMs 1-5 and 6-10. These two domains form a lateral gate at the front which open onto the bilayer between TMs 2 and 7, and are clamped together by SecE at the back. The channel is closed by both a pore ring composed of hydrophobic SecY resides and a short helix (helix 2A) on the extracellular side of the membrane which forms a plug. The plug probably moves laterally to allow the channel to open. The ring and the pore may move independently.</text>
</comment>
<dbReference type="NCBIfam" id="TIGR00967">
    <property type="entry name" value="3a0501s007"/>
    <property type="match status" value="1"/>
</dbReference>
<gene>
    <name evidence="10 12" type="primary">secY</name>
    <name evidence="12" type="ordered locus">HMPREF0389_00827</name>
</gene>
<evidence type="ECO:0000256" key="9">
    <source>
        <dbReference type="ARBA" id="ARBA00039733"/>
    </source>
</evidence>
<keyword evidence="3 10" id="KW-0813">Transport</keyword>
<keyword evidence="8 10" id="KW-0472">Membrane</keyword>
<evidence type="ECO:0000256" key="1">
    <source>
        <dbReference type="ARBA" id="ARBA00004141"/>
    </source>
</evidence>
<dbReference type="Pfam" id="PF00344">
    <property type="entry name" value="SecY"/>
    <property type="match status" value="1"/>
</dbReference>
<evidence type="ECO:0000256" key="3">
    <source>
        <dbReference type="ARBA" id="ARBA00022448"/>
    </source>
</evidence>
<dbReference type="Proteomes" id="UP000007468">
    <property type="component" value="Chromosome"/>
</dbReference>
<name>D6GQ52_FILAD</name>
<dbReference type="InterPro" id="IPR030659">
    <property type="entry name" value="SecY_CS"/>
</dbReference>
<keyword evidence="5 10" id="KW-0653">Protein transport</keyword>
<feature type="transmembrane region" description="Helical" evidence="10">
    <location>
        <begin position="386"/>
        <end position="406"/>
    </location>
</feature>
<dbReference type="RefSeq" id="WP_014262820.1">
    <property type="nucleotide sequence ID" value="NC_016630.1"/>
</dbReference>
<keyword evidence="7 10" id="KW-0811">Translocation</keyword>
<reference evidence="13" key="1">
    <citation type="submission" date="2010-12" db="EMBL/GenBank/DDBJ databases">
        <title>The genome sequence of Filifactor alocis strain ATCC 35896.</title>
        <authorList>
            <consortium name="The Broad Institute Genome Sequencing Platform"/>
            <person name="Ward D."/>
            <person name="Earl A."/>
            <person name="Feldgarden M."/>
            <person name="Young S.K."/>
            <person name="Gargeya S."/>
            <person name="Zeng Q."/>
            <person name="Alvarado L."/>
            <person name="Berlin A."/>
            <person name="Bochicchio J."/>
            <person name="Chapman S.B."/>
            <person name="Chen Z."/>
            <person name="Freedman E."/>
            <person name="Gellesch M."/>
            <person name="Goldberg J."/>
            <person name="Griggs A."/>
            <person name="Gujja S."/>
            <person name="Heilman E."/>
            <person name="Heiman D."/>
            <person name="Howarth C."/>
            <person name="Mehta T."/>
            <person name="Neiman D."/>
            <person name="Pearson M."/>
            <person name="Roberts A."/>
            <person name="Saif S."/>
            <person name="Shea T."/>
            <person name="Shenoy N."/>
            <person name="Sisk P."/>
            <person name="Stolte C."/>
            <person name="Sykes S."/>
            <person name="White J."/>
            <person name="Yandava C."/>
            <person name="Izard J."/>
            <person name="Blanton J.M."/>
            <person name="Baranova O.V."/>
            <person name="Tanner A.C."/>
            <person name="Dewhirst F.E."/>
            <person name="Haas B."/>
            <person name="Nusbaum C."/>
            <person name="Birren B."/>
        </authorList>
    </citation>
    <scope>NUCLEOTIDE SEQUENCE [LARGE SCALE GENOMIC DNA]</scope>
    <source>
        <strain evidence="13">ATCC 35896 / CCUG 47790 / D40 B5</strain>
    </source>
</reference>
<feature type="transmembrane region" description="Helical" evidence="10">
    <location>
        <begin position="145"/>
        <end position="163"/>
    </location>
</feature>
<evidence type="ECO:0000256" key="5">
    <source>
        <dbReference type="ARBA" id="ARBA00022927"/>
    </source>
</evidence>
<feature type="transmembrane region" description="Helical" evidence="10">
    <location>
        <begin position="170"/>
        <end position="189"/>
    </location>
</feature>
<comment type="caution">
    <text evidence="10">Lacks conserved residue(s) required for the propagation of feature annotation.</text>
</comment>
<dbReference type="InterPro" id="IPR023201">
    <property type="entry name" value="SecY_dom_sf"/>
</dbReference>
<dbReference type="OrthoDB" id="9809248at2"/>
<dbReference type="AlphaFoldDB" id="D6GQ52"/>
<feature type="transmembrane region" description="Helical" evidence="10">
    <location>
        <begin position="209"/>
        <end position="229"/>
    </location>
</feature>
<dbReference type="GO" id="GO:0043952">
    <property type="term" value="P:protein transport by the Sec complex"/>
    <property type="evidence" value="ECO:0007669"/>
    <property type="project" value="UniProtKB-UniRule"/>
</dbReference>
<keyword evidence="4 10" id="KW-0812">Transmembrane</keyword>
<evidence type="ECO:0000256" key="8">
    <source>
        <dbReference type="ARBA" id="ARBA00023136"/>
    </source>
</evidence>
<evidence type="ECO:0000313" key="13">
    <source>
        <dbReference type="Proteomes" id="UP000007468"/>
    </source>
</evidence>
<organism evidence="12 13">
    <name type="scientific">Filifactor alocis (strain ATCC 35896 / CCUG 47790 / D40 B5)</name>
    <name type="common">Fusobacterium alocis</name>
    <dbReference type="NCBI Taxonomy" id="546269"/>
    <lineage>
        <taxon>Bacteria</taxon>
        <taxon>Bacillati</taxon>
        <taxon>Bacillota</taxon>
        <taxon>Clostridia</taxon>
        <taxon>Peptostreptococcales</taxon>
        <taxon>Filifactoraceae</taxon>
        <taxon>Filifactor</taxon>
    </lineage>
</organism>
<feature type="transmembrane region" description="Helical" evidence="10">
    <location>
        <begin position="302"/>
        <end position="322"/>
    </location>
</feature>
<dbReference type="KEGG" id="faa:HMPREF0389_00827"/>
<keyword evidence="13" id="KW-1185">Reference proteome</keyword>
<evidence type="ECO:0000256" key="4">
    <source>
        <dbReference type="ARBA" id="ARBA00022692"/>
    </source>
</evidence>